<keyword evidence="2" id="KW-0964">Secreted</keyword>
<dbReference type="Proteomes" id="UP001159042">
    <property type="component" value="Unassembled WGS sequence"/>
</dbReference>
<evidence type="ECO:0000313" key="7">
    <source>
        <dbReference type="EMBL" id="KAJ8916659.1"/>
    </source>
</evidence>
<dbReference type="Gene3D" id="2.170.130.30">
    <property type="match status" value="1"/>
</dbReference>
<organism evidence="7 8">
    <name type="scientific">Exocentrus adspersus</name>
    <dbReference type="NCBI Taxonomy" id="1586481"/>
    <lineage>
        <taxon>Eukaryota</taxon>
        <taxon>Metazoa</taxon>
        <taxon>Ecdysozoa</taxon>
        <taxon>Arthropoda</taxon>
        <taxon>Hexapoda</taxon>
        <taxon>Insecta</taxon>
        <taxon>Pterygota</taxon>
        <taxon>Neoptera</taxon>
        <taxon>Endopterygota</taxon>
        <taxon>Coleoptera</taxon>
        <taxon>Polyphaga</taxon>
        <taxon>Cucujiformia</taxon>
        <taxon>Chrysomeloidea</taxon>
        <taxon>Cerambycidae</taxon>
        <taxon>Lamiinae</taxon>
        <taxon>Acanthocinini</taxon>
        <taxon>Exocentrus</taxon>
    </lineage>
</organism>
<keyword evidence="5" id="KW-1015">Disulfide bond</keyword>
<keyword evidence="3" id="KW-0732">Signal</keyword>
<dbReference type="GO" id="GO:0015889">
    <property type="term" value="P:cobalamin transport"/>
    <property type="evidence" value="ECO:0007669"/>
    <property type="project" value="InterPro"/>
</dbReference>
<dbReference type="InterPro" id="IPR002157">
    <property type="entry name" value="Cbl-bd_prot"/>
</dbReference>
<dbReference type="InterPro" id="IPR051588">
    <property type="entry name" value="Cobalamin_Transport"/>
</dbReference>
<feature type="binding site" evidence="4">
    <location>
        <position position="213"/>
    </location>
    <ligand>
        <name>cyanocob(III)alamin</name>
        <dbReference type="ChEBI" id="CHEBI:17439"/>
    </ligand>
</feature>
<dbReference type="Pfam" id="PF01122">
    <property type="entry name" value="Cobalamin_bind"/>
    <property type="match status" value="1"/>
</dbReference>
<dbReference type="InterPro" id="IPR008930">
    <property type="entry name" value="Terpenoid_cyclase/PrenylTrfase"/>
</dbReference>
<dbReference type="AlphaFoldDB" id="A0AAV8VQZ5"/>
<dbReference type="EMBL" id="JANEYG010000041">
    <property type="protein sequence ID" value="KAJ8916659.1"/>
    <property type="molecule type" value="Genomic_DNA"/>
</dbReference>
<evidence type="ECO:0000256" key="5">
    <source>
        <dbReference type="PIRSR" id="PIRSR602157-2"/>
    </source>
</evidence>
<dbReference type="GO" id="GO:0005615">
    <property type="term" value="C:extracellular space"/>
    <property type="evidence" value="ECO:0007669"/>
    <property type="project" value="TreeGrafter"/>
</dbReference>
<feature type="binding site" evidence="4">
    <location>
        <position position="257"/>
    </location>
    <ligand>
        <name>cyanocob(III)alamin</name>
        <dbReference type="ChEBI" id="CHEBI:17439"/>
    </ligand>
</feature>
<proteinExistence type="predicted"/>
<dbReference type="Gene3D" id="1.50.10.20">
    <property type="match status" value="1"/>
</dbReference>
<keyword evidence="4" id="KW-0170">Cobalt</keyword>
<protein>
    <submittedName>
        <fullName evidence="7">Uncharacterized protein</fullName>
    </submittedName>
</protein>
<keyword evidence="8" id="KW-1185">Reference proteome</keyword>
<evidence type="ECO:0000256" key="4">
    <source>
        <dbReference type="PIRSR" id="PIRSR602157-1"/>
    </source>
</evidence>
<evidence type="ECO:0000256" key="6">
    <source>
        <dbReference type="SAM" id="Phobius"/>
    </source>
</evidence>
<evidence type="ECO:0000256" key="2">
    <source>
        <dbReference type="ARBA" id="ARBA00022525"/>
    </source>
</evidence>
<dbReference type="GO" id="GO:0031419">
    <property type="term" value="F:cobalamin binding"/>
    <property type="evidence" value="ECO:0007669"/>
    <property type="project" value="InterPro"/>
</dbReference>
<dbReference type="PANTHER" id="PTHR10559">
    <property type="entry name" value="TRANSCOBALAMIN-1/GASTRIC INTRINSIC FACTOR"/>
    <property type="match status" value="1"/>
</dbReference>
<feature type="disulfide bond" evidence="5">
    <location>
        <begin position="186"/>
        <end position="224"/>
    </location>
</feature>
<reference evidence="7 8" key="1">
    <citation type="journal article" date="2023" name="Insect Mol. Biol.">
        <title>Genome sequencing provides insights into the evolution of gene families encoding plant cell wall-degrading enzymes in longhorned beetles.</title>
        <authorList>
            <person name="Shin N.R."/>
            <person name="Okamura Y."/>
            <person name="Kirsch R."/>
            <person name="Pauchet Y."/>
        </authorList>
    </citation>
    <scope>NUCLEOTIDE SEQUENCE [LARGE SCALE GENOMIC DNA]</scope>
    <source>
        <strain evidence="7">EAD_L_NR</strain>
    </source>
</reference>
<name>A0AAV8VQZ5_9CUCU</name>
<gene>
    <name evidence="7" type="ORF">NQ315_000304</name>
</gene>
<feature type="binding site" evidence="4">
    <location>
        <begin position="426"/>
        <end position="428"/>
    </location>
    <ligand>
        <name>cyanocob(III)alamin</name>
        <dbReference type="ChEBI" id="CHEBI:17439"/>
    </ligand>
</feature>
<dbReference type="SUPFAM" id="SSF48239">
    <property type="entry name" value="Terpenoid cyclases/Protein prenyltransferases"/>
    <property type="match status" value="1"/>
</dbReference>
<feature type="binding site" evidence="4">
    <location>
        <begin position="409"/>
        <end position="410"/>
    </location>
    <ligand>
        <name>cyanocob(III)alamin</name>
        <dbReference type="ChEBI" id="CHEBI:17439"/>
    </ligand>
</feature>
<accession>A0AAV8VQZ5</accession>
<comment type="subcellular location">
    <subcellularLocation>
        <location evidence="1">Secreted</location>
    </subcellularLocation>
</comment>
<dbReference type="PANTHER" id="PTHR10559:SF18">
    <property type="entry name" value="TRANSCOBALAMIN II"/>
    <property type="match status" value="1"/>
</dbReference>
<evidence type="ECO:0000313" key="8">
    <source>
        <dbReference type="Proteomes" id="UP001159042"/>
    </source>
</evidence>
<keyword evidence="6" id="KW-0472">Membrane</keyword>
<keyword evidence="6" id="KW-0812">Transmembrane</keyword>
<sequence>MKTLLLDGEALTGIAMVYLHLILAFSLVAFGYSQDVELQQTTTNYAYKETTESMRGVMENHKYESSLQRALAWLVTQREGNWGWRNDTPKVLTALTLAPQEVAAALLPTTLEMQLSFKQMEVEVVVLLWRHHEVPVTPPKLSQYCLALNALCYDPRQFHGHDLIGTLQHHETVQDLEFAYAILAACSARAHIRKRPIRRLLDIANTAKDHNIDTVAMTILALRCIVKDHRHRNLQHTLRRPSINLARQQQPDGGFGNLYNTALTLQALQDMNEINNHWNRTAARNYIESRQDPDGAFTDPNLTAEVVLALSDRGLGAIRNLDCGKFDSDDENHVDIDGLAKSFSTHGNDSEIRNVTITYTLWVGSNVTENSTISLTAPRNTSFYNVMQMAMDLDARFSFEASEWPNGHYVHTLAGYKEEPMGYHYWLLYRLPELPDPTAPPANQLVAPVGVDDLLIEEGDHYLFWYKKL</sequence>
<evidence type="ECO:0000256" key="1">
    <source>
        <dbReference type="ARBA" id="ARBA00004613"/>
    </source>
</evidence>
<feature type="transmembrane region" description="Helical" evidence="6">
    <location>
        <begin position="12"/>
        <end position="32"/>
    </location>
</feature>
<evidence type="ECO:0000256" key="3">
    <source>
        <dbReference type="ARBA" id="ARBA00022729"/>
    </source>
</evidence>
<keyword evidence="6" id="KW-1133">Transmembrane helix</keyword>
<comment type="caution">
    <text evidence="7">The sequence shown here is derived from an EMBL/GenBank/DDBJ whole genome shotgun (WGS) entry which is preliminary data.</text>
</comment>